<keyword evidence="1" id="KW-0175">Coiled coil</keyword>
<feature type="compositionally biased region" description="Polar residues" evidence="2">
    <location>
        <begin position="39"/>
        <end position="53"/>
    </location>
</feature>
<feature type="compositionally biased region" description="Basic and acidic residues" evidence="2">
    <location>
        <begin position="59"/>
        <end position="69"/>
    </location>
</feature>
<sequence length="1735" mass="197045">MADNHEIEGSSAEEDEVSSPVGLAYIAAAAENSVDQKDPSSSTKGDVSQSFDNGPNDIKAAEDGVRDDMFVDCPDEIENSESQQNSEEKDNIQDDHLDESDSGIKVQRLMSEMELLRDSVAEKDRFAREYEEKVRELYSLLHTKDQEIDFLNAKVAELYELSQIAESKSSFKLDEAQLIDEVVSRTLAFLSITLHQEDSLDVSLAEKISNVEKSVTFLVEKYNNFLSETDQLKGCLTELGLDINTLDEVGTLTIARDRFLELRMKEDNLYQNLSHLEDENRKLLEEVEKQRSVVENANAEVGRLSTEVEQEKNRYVNTKEKLSMAVTKGKALVQQRDSLKQLLAEKTSQLEKCSIELQEKSSALEANEKLAASLQESLAEKDTILQKCDEILSEGVANQELQPTDITMKLRGLVDENISLQDISMQFHKLTDALSLFDFPETVAFSELENRVHWLVESLNLSKEEALKLQSEIDKTRETANGEIDHLTSSLLAESQEKNYLQAELEDLRRKYDVHERSQHELAEARETVKNEIDNLTKSLVEESQEKTYLQAELEDLRLKFEEIVQKEYHVSLEKDRIVSVLLEASGLTNECAEPSDTTTIIDQCIAKIKEKTSRVESSQIDVEIFESFQSLLYISDQEMRLYKLIIEEDALDRAETNRLSNDLESKTQELNTIKNEKDVMQKSHEQLEDRCVLLKDKLSMAVKKGKGLVQERENLKSALNEKNTEIDKLKIELQQSLSSYEGCQDKITKLSLEIEQNSQIQTDLISTKEHADQLAQFLAESNSMLQRIMESIEGITLPTDLTFDEPVQKVKWLAGYLSEHETAKIEVEQEMRNVKGEVISLASRLSEAQTEVKSLEDALSMAKNEISQLLDVNKELELSKALVEEELWKEKDIYTSKFEEVSLSKVALEEALSLAENDISRFMNERDMAEESRTLAEEQLQKLKEEFSNQVSKLADSDKTIRSLEDALSEAQKNESLLSEENKKVQTGSADLENEIKKIKEEADSHASKISEASLTIKSLEDALSNAENNVADLVFEKKNAEKEIVELRSKLKSCMEELDGTRGNIENRSFEISDQISRLRSILEDETLSSLVDQCFRTKIESLAKMDFLLKEIGDSFLEMDSNVLQNGSVVEDDSSISATLPFSPDTSVNTEMFNNEVTLIDDNSIMFHIERLNERFLLKDKILTDKFDNLSTRMDQSVAVLLRRLQMTNDRMISTIRYTKSLKQQVKDMETDNQRYEDTIVSLESDIKILSSACNDATQKLESNFHKMTSELRSIHELVKLEDKMFKDSDEVGAEGLGGDHMMTAEKLLRATRHNQELSELIHEEMNKLLSVTGETQKKMKEIELNFEEVSEERDRYIDKCSNLETEMDAQKNLCQEMMLKLDDFQKKEDNLRKREAELSTSSSEVHDSEDSPLSASQVKLILNKINEVEVPDVTFSAGEPSDSEDVRKLFFVIDSFNESLQKVNSLSHEKEELHSTIDKKILEIELLKEKIEEHRNNERDSEKMLTKLLDLELGLQNIVRKLGGNDLMDQKAANATLLLPLLEKLVIAIMVESENLKSKNEDLVTKLLESQKFVDDLSNNVKLLEDSDQMRIVPLETDLERGTSVASLSTQTEISEIHDMAASGSSSNIPLVPSAAHVRTMRKSSSDHLAINIDSESERLINNKEPDDDKGHVFKSLNTSGLIPKQGRTVADRVDGIWVSGSRALMSHPRGRLGLLAYWLVLHIWLLGTIL</sequence>
<feature type="region of interest" description="Disordered" evidence="2">
    <location>
        <begin position="1396"/>
        <end position="1416"/>
    </location>
</feature>
<dbReference type="Gene3D" id="1.10.287.1490">
    <property type="match status" value="1"/>
</dbReference>
<dbReference type="SUPFAM" id="SSF57997">
    <property type="entry name" value="Tropomyosin"/>
    <property type="match status" value="1"/>
</dbReference>
<evidence type="ECO:0000256" key="2">
    <source>
        <dbReference type="SAM" id="MobiDB-lite"/>
    </source>
</evidence>
<gene>
    <name evidence="3" type="ORF">ACJIZ3_010373</name>
</gene>
<feature type="region of interest" description="Disordered" evidence="2">
    <location>
        <begin position="1"/>
        <end position="103"/>
    </location>
</feature>
<feature type="coiled-coil region" evidence="1">
    <location>
        <begin position="459"/>
        <end position="560"/>
    </location>
</feature>
<evidence type="ECO:0000256" key="1">
    <source>
        <dbReference type="SAM" id="Coils"/>
    </source>
</evidence>
<dbReference type="PANTHER" id="PTHR43939">
    <property type="entry name" value="COILED-COIL DOMAIN-CONTAINING PROTEIN 158"/>
    <property type="match status" value="1"/>
</dbReference>
<evidence type="ECO:0000313" key="4">
    <source>
        <dbReference type="Proteomes" id="UP001634393"/>
    </source>
</evidence>
<feature type="coiled-coil region" evidence="1">
    <location>
        <begin position="266"/>
        <end position="321"/>
    </location>
</feature>
<comment type="caution">
    <text evidence="3">The sequence shown here is derived from an EMBL/GenBank/DDBJ whole genome shotgun (WGS) entry which is preliminary data.</text>
</comment>
<reference evidence="3 4" key="1">
    <citation type="submission" date="2024-12" db="EMBL/GenBank/DDBJ databases">
        <title>The unique morphological basis and parallel evolutionary history of personate flowers in Penstemon.</title>
        <authorList>
            <person name="Depatie T.H."/>
            <person name="Wessinger C.A."/>
        </authorList>
    </citation>
    <scope>NUCLEOTIDE SEQUENCE [LARGE SCALE GENOMIC DNA]</scope>
    <source>
        <strain evidence="3">WTNN_2</strain>
        <tissue evidence="3">Leaf</tissue>
    </source>
</reference>
<name>A0ABD3TF54_9LAMI</name>
<dbReference type="EMBL" id="JBJXBP010000004">
    <property type="protein sequence ID" value="KAL3835637.1"/>
    <property type="molecule type" value="Genomic_DNA"/>
</dbReference>
<dbReference type="PANTHER" id="PTHR43939:SF68">
    <property type="entry name" value="CENTROSOMAL PROTEIN OF 290 KDA-LIKE"/>
    <property type="match status" value="1"/>
</dbReference>
<feature type="compositionally biased region" description="Basic and acidic residues" evidence="2">
    <location>
        <begin position="86"/>
        <end position="95"/>
    </location>
</feature>
<accession>A0ABD3TF54</accession>
<keyword evidence="4" id="KW-1185">Reference proteome</keyword>
<feature type="coiled-coil region" evidence="1">
    <location>
        <begin position="818"/>
        <end position="1059"/>
    </location>
</feature>
<protein>
    <submittedName>
        <fullName evidence="3">Uncharacterized protein</fullName>
    </submittedName>
</protein>
<evidence type="ECO:0000313" key="3">
    <source>
        <dbReference type="EMBL" id="KAL3835637.1"/>
    </source>
</evidence>
<dbReference type="Proteomes" id="UP001634393">
    <property type="component" value="Unassembled WGS sequence"/>
</dbReference>
<feature type="coiled-coil region" evidence="1">
    <location>
        <begin position="1474"/>
        <end position="1508"/>
    </location>
</feature>
<feature type="coiled-coil region" evidence="1">
    <location>
        <begin position="657"/>
        <end position="740"/>
    </location>
</feature>
<organism evidence="3 4">
    <name type="scientific">Penstemon smallii</name>
    <dbReference type="NCBI Taxonomy" id="265156"/>
    <lineage>
        <taxon>Eukaryota</taxon>
        <taxon>Viridiplantae</taxon>
        <taxon>Streptophyta</taxon>
        <taxon>Embryophyta</taxon>
        <taxon>Tracheophyta</taxon>
        <taxon>Spermatophyta</taxon>
        <taxon>Magnoliopsida</taxon>
        <taxon>eudicotyledons</taxon>
        <taxon>Gunneridae</taxon>
        <taxon>Pentapetalae</taxon>
        <taxon>asterids</taxon>
        <taxon>lamiids</taxon>
        <taxon>Lamiales</taxon>
        <taxon>Plantaginaceae</taxon>
        <taxon>Cheloneae</taxon>
        <taxon>Penstemon</taxon>
    </lineage>
</organism>
<proteinExistence type="predicted"/>
<feature type="coiled-coil region" evidence="1">
    <location>
        <begin position="1222"/>
        <end position="1256"/>
    </location>
</feature>